<keyword evidence="2" id="KW-1185">Reference proteome</keyword>
<name>A0A086P8W1_SPHHM</name>
<dbReference type="STRING" id="76947.GCA_002080435_00137"/>
<evidence type="ECO:0000313" key="1">
    <source>
        <dbReference type="EMBL" id="KFG89829.1"/>
    </source>
</evidence>
<proteinExistence type="predicted"/>
<sequence>MLSHADNMKMCQTGRGTPMGEALRRFWIPVLLSE</sequence>
<protein>
    <submittedName>
        <fullName evidence="1">Rieske (2Fe-2S) domain-containing protein</fullName>
    </submittedName>
</protein>
<dbReference type="AlphaFoldDB" id="A0A086P8W1"/>
<comment type="caution">
    <text evidence="1">The sequence shown here is derived from an EMBL/GenBank/DDBJ whole genome shotgun (WGS) entry which is preliminary data.</text>
</comment>
<accession>A0A086P8W1</accession>
<evidence type="ECO:0000313" key="2">
    <source>
        <dbReference type="Proteomes" id="UP000024284"/>
    </source>
</evidence>
<dbReference type="EMBL" id="JFZA02000023">
    <property type="protein sequence ID" value="KFG89829.1"/>
    <property type="molecule type" value="Genomic_DNA"/>
</dbReference>
<dbReference type="Proteomes" id="UP000024284">
    <property type="component" value="Unassembled WGS sequence"/>
</dbReference>
<gene>
    <name evidence="1" type="ORF">BV98_002640</name>
</gene>
<organism evidence="1 2">
    <name type="scientific">Sphingobium herbicidovorans (strain ATCC 700291 / DSM 11019 / CCUG 56400 / KCTC 2939 / LMG 18315 / NBRC 16415 / MH)</name>
    <name type="common">Sphingomonas herbicidovorans</name>
    <dbReference type="NCBI Taxonomy" id="1219045"/>
    <lineage>
        <taxon>Bacteria</taxon>
        <taxon>Pseudomonadati</taxon>
        <taxon>Pseudomonadota</taxon>
        <taxon>Alphaproteobacteria</taxon>
        <taxon>Sphingomonadales</taxon>
        <taxon>Sphingomonadaceae</taxon>
        <taxon>Sphingobium</taxon>
    </lineage>
</organism>
<reference evidence="1" key="1">
    <citation type="submission" date="2014-08" db="EMBL/GenBank/DDBJ databases">
        <title>Draft genome sequences of Sphingobium herbicidovorans.</title>
        <authorList>
            <person name="Gan H.M."/>
            <person name="Gan H.Y."/>
            <person name="Savka M.A."/>
        </authorList>
    </citation>
    <scope>NUCLEOTIDE SEQUENCE [LARGE SCALE GENOMIC DNA]</scope>
    <source>
        <strain evidence="1">NBRC 16415</strain>
    </source>
</reference>